<evidence type="ECO:0000313" key="3">
    <source>
        <dbReference type="Proteomes" id="UP001301769"/>
    </source>
</evidence>
<sequence length="225" mass="24279">MEQSKHTKRILNDSDAPQHGKTAPSRAQKSQKAPDNCLTDVSASCSICVLVESDVHLVSRTGIGQAFDSLGCPCSDQLHINIGPIIFLAGSVSPSTSSLADHVLIVIKGTERNPWASGEAWRIGRLSLVNVGRAERGAYCESCVLMAEQIAATWKMRVSIHLLELEFPRAASAAQGMLDVELVVNDEEDNSVLRVRELQGLRKSRHRSGAGPANLGPAQYQSPSR</sequence>
<protein>
    <submittedName>
        <fullName evidence="2">Uncharacterized protein</fullName>
    </submittedName>
</protein>
<reference evidence="2" key="1">
    <citation type="journal article" date="2023" name="Mol. Phylogenet. Evol.">
        <title>Genome-scale phylogeny and comparative genomics of the fungal order Sordariales.</title>
        <authorList>
            <person name="Hensen N."/>
            <person name="Bonometti L."/>
            <person name="Westerberg I."/>
            <person name="Brannstrom I.O."/>
            <person name="Guillou S."/>
            <person name="Cros-Aarteil S."/>
            <person name="Calhoun S."/>
            <person name="Haridas S."/>
            <person name="Kuo A."/>
            <person name="Mondo S."/>
            <person name="Pangilinan J."/>
            <person name="Riley R."/>
            <person name="LaButti K."/>
            <person name="Andreopoulos B."/>
            <person name="Lipzen A."/>
            <person name="Chen C."/>
            <person name="Yan M."/>
            <person name="Daum C."/>
            <person name="Ng V."/>
            <person name="Clum A."/>
            <person name="Steindorff A."/>
            <person name="Ohm R.A."/>
            <person name="Martin F."/>
            <person name="Silar P."/>
            <person name="Natvig D.O."/>
            <person name="Lalanne C."/>
            <person name="Gautier V."/>
            <person name="Ament-Velasquez S.L."/>
            <person name="Kruys A."/>
            <person name="Hutchinson M.I."/>
            <person name="Powell A.J."/>
            <person name="Barry K."/>
            <person name="Miller A.N."/>
            <person name="Grigoriev I.V."/>
            <person name="Debuchy R."/>
            <person name="Gladieux P."/>
            <person name="Hiltunen Thoren M."/>
            <person name="Johannesson H."/>
        </authorList>
    </citation>
    <scope>NUCLEOTIDE SEQUENCE</scope>
    <source>
        <strain evidence="2">PSN293</strain>
    </source>
</reference>
<evidence type="ECO:0000313" key="2">
    <source>
        <dbReference type="EMBL" id="KAK4214985.1"/>
    </source>
</evidence>
<evidence type="ECO:0000256" key="1">
    <source>
        <dbReference type="SAM" id="MobiDB-lite"/>
    </source>
</evidence>
<keyword evidence="3" id="KW-1185">Reference proteome</keyword>
<reference evidence="2" key="2">
    <citation type="submission" date="2023-05" db="EMBL/GenBank/DDBJ databases">
        <authorList>
            <consortium name="Lawrence Berkeley National Laboratory"/>
            <person name="Steindorff A."/>
            <person name="Hensen N."/>
            <person name="Bonometti L."/>
            <person name="Westerberg I."/>
            <person name="Brannstrom I.O."/>
            <person name="Guillou S."/>
            <person name="Cros-Aarteil S."/>
            <person name="Calhoun S."/>
            <person name="Haridas S."/>
            <person name="Kuo A."/>
            <person name="Mondo S."/>
            <person name="Pangilinan J."/>
            <person name="Riley R."/>
            <person name="Labutti K."/>
            <person name="Andreopoulos B."/>
            <person name="Lipzen A."/>
            <person name="Chen C."/>
            <person name="Yanf M."/>
            <person name="Daum C."/>
            <person name="Ng V."/>
            <person name="Clum A."/>
            <person name="Ohm R."/>
            <person name="Martin F."/>
            <person name="Silar P."/>
            <person name="Natvig D."/>
            <person name="Lalanne C."/>
            <person name="Gautier V."/>
            <person name="Ament-Velasquez S.L."/>
            <person name="Kruys A."/>
            <person name="Hutchinson M.I."/>
            <person name="Powell A.J."/>
            <person name="Barry K."/>
            <person name="Miller A.N."/>
            <person name="Grigoriev I.V."/>
            <person name="Debuchy R."/>
            <person name="Gladieux P."/>
            <person name="Thoren M.H."/>
            <person name="Johannesson H."/>
        </authorList>
    </citation>
    <scope>NUCLEOTIDE SEQUENCE</scope>
    <source>
        <strain evidence="2">PSN293</strain>
    </source>
</reference>
<comment type="caution">
    <text evidence="2">The sequence shown here is derived from an EMBL/GenBank/DDBJ whole genome shotgun (WGS) entry which is preliminary data.</text>
</comment>
<accession>A0AAN6YBT2</accession>
<name>A0AAN6YBT2_9PEZI</name>
<dbReference type="EMBL" id="MU858085">
    <property type="protein sequence ID" value="KAK4214985.1"/>
    <property type="molecule type" value="Genomic_DNA"/>
</dbReference>
<dbReference type="Proteomes" id="UP001301769">
    <property type="component" value="Unassembled WGS sequence"/>
</dbReference>
<organism evidence="2 3">
    <name type="scientific">Rhypophila decipiens</name>
    <dbReference type="NCBI Taxonomy" id="261697"/>
    <lineage>
        <taxon>Eukaryota</taxon>
        <taxon>Fungi</taxon>
        <taxon>Dikarya</taxon>
        <taxon>Ascomycota</taxon>
        <taxon>Pezizomycotina</taxon>
        <taxon>Sordariomycetes</taxon>
        <taxon>Sordariomycetidae</taxon>
        <taxon>Sordariales</taxon>
        <taxon>Naviculisporaceae</taxon>
        <taxon>Rhypophila</taxon>
    </lineage>
</organism>
<feature type="compositionally biased region" description="Polar residues" evidence="1">
    <location>
        <begin position="25"/>
        <end position="34"/>
    </location>
</feature>
<proteinExistence type="predicted"/>
<feature type="region of interest" description="Disordered" evidence="1">
    <location>
        <begin position="1"/>
        <end position="34"/>
    </location>
</feature>
<dbReference type="AlphaFoldDB" id="A0AAN6YBT2"/>
<gene>
    <name evidence="2" type="ORF">QBC37DRAFT_399063</name>
</gene>
<feature type="region of interest" description="Disordered" evidence="1">
    <location>
        <begin position="203"/>
        <end position="225"/>
    </location>
</feature>